<proteinExistence type="predicted"/>
<sequence>MDKINIEEKLALFNEYWNPKIIGELNESYVKLAKFKGEFMWHTHENEDEMFYVLEGILTIKFRDKEVRIKKGECIIIPRGVEHMPATEEEVHVMLIEAKTTLNTGNVVNERTVENLKKI</sequence>
<dbReference type="PANTHER" id="PTHR36114:SF1">
    <property type="entry name" value="16.7 KDA PROTEIN IN WHIE LOCUS"/>
    <property type="match status" value="1"/>
</dbReference>
<reference evidence="2" key="1">
    <citation type="submission" date="2019-08" db="EMBL/GenBank/DDBJ databases">
        <authorList>
            <person name="Kucharzyk K."/>
            <person name="Murdoch R.W."/>
            <person name="Higgins S."/>
            <person name="Loffler F."/>
        </authorList>
    </citation>
    <scope>NUCLEOTIDE SEQUENCE</scope>
</reference>
<organism evidence="2">
    <name type="scientific">bioreactor metagenome</name>
    <dbReference type="NCBI Taxonomy" id="1076179"/>
    <lineage>
        <taxon>unclassified sequences</taxon>
        <taxon>metagenomes</taxon>
        <taxon>ecological metagenomes</taxon>
    </lineage>
</organism>
<evidence type="ECO:0000313" key="2">
    <source>
        <dbReference type="EMBL" id="MPL88892.1"/>
    </source>
</evidence>
<dbReference type="AlphaFoldDB" id="A0A644VDX6"/>
<dbReference type="SUPFAM" id="SSF51182">
    <property type="entry name" value="RmlC-like cupins"/>
    <property type="match status" value="1"/>
</dbReference>
<dbReference type="InterPro" id="IPR014710">
    <property type="entry name" value="RmlC-like_jellyroll"/>
</dbReference>
<comment type="caution">
    <text evidence="2">The sequence shown here is derived from an EMBL/GenBank/DDBJ whole genome shotgun (WGS) entry which is preliminary data.</text>
</comment>
<name>A0A644VDX6_9ZZZZ</name>
<evidence type="ECO:0000259" key="1">
    <source>
        <dbReference type="Pfam" id="PF07883"/>
    </source>
</evidence>
<accession>A0A644VDX6</accession>
<dbReference type="Gene3D" id="2.60.120.10">
    <property type="entry name" value="Jelly Rolls"/>
    <property type="match status" value="1"/>
</dbReference>
<feature type="domain" description="Cupin type-2" evidence="1">
    <location>
        <begin position="38"/>
        <end position="95"/>
    </location>
</feature>
<dbReference type="PANTHER" id="PTHR36114">
    <property type="entry name" value="16.7 KDA PROTEIN IN WHIE LOCUS"/>
    <property type="match status" value="1"/>
</dbReference>
<dbReference type="CDD" id="cd02226">
    <property type="entry name" value="cupin_YdbB-like"/>
    <property type="match status" value="1"/>
</dbReference>
<dbReference type="Pfam" id="PF07883">
    <property type="entry name" value="Cupin_2"/>
    <property type="match status" value="1"/>
</dbReference>
<gene>
    <name evidence="2" type="ORF">SDC9_34921</name>
</gene>
<dbReference type="EMBL" id="VSSQ01000267">
    <property type="protein sequence ID" value="MPL88892.1"/>
    <property type="molecule type" value="Genomic_DNA"/>
</dbReference>
<protein>
    <recommendedName>
        <fullName evidence="1">Cupin type-2 domain-containing protein</fullName>
    </recommendedName>
</protein>
<dbReference type="InterPro" id="IPR011051">
    <property type="entry name" value="RmlC_Cupin_sf"/>
</dbReference>
<dbReference type="InterPro" id="IPR052044">
    <property type="entry name" value="PKS_Associated_Protein"/>
</dbReference>
<dbReference type="InterPro" id="IPR013096">
    <property type="entry name" value="Cupin_2"/>
</dbReference>